<dbReference type="GeneID" id="26040356"/>
<accession>A0A0R6CFS5</accession>
<evidence type="ECO:0000313" key="2">
    <source>
        <dbReference type="EMBL" id="AJT60734.1"/>
    </source>
</evidence>
<keyword evidence="1" id="KW-0812">Transmembrane</keyword>
<sequence length="51" mass="5332">MKTVRNILAFPFIVVGVIVLSLGMIILGGLVKTGDALGCMKKGLEDGKVSK</sequence>
<keyword evidence="3" id="KW-1185">Reference proteome</keyword>
<dbReference type="EMBL" id="KP774835">
    <property type="protein sequence ID" value="AJT60734.1"/>
    <property type="molecule type" value="Genomic_DNA"/>
</dbReference>
<feature type="transmembrane region" description="Helical" evidence="1">
    <location>
        <begin position="7"/>
        <end position="31"/>
    </location>
</feature>
<evidence type="ECO:0000256" key="1">
    <source>
        <dbReference type="SAM" id="Phobius"/>
    </source>
</evidence>
<protein>
    <submittedName>
        <fullName evidence="2">Uncharacterized protein</fullName>
    </submittedName>
</protein>
<name>A0A0R6CFS5_9CAUD</name>
<keyword evidence="1" id="KW-0472">Membrane</keyword>
<keyword evidence="1" id="KW-1133">Transmembrane helix</keyword>
<proteinExistence type="predicted"/>
<dbReference type="Proteomes" id="UP000202282">
    <property type="component" value="Segment"/>
</dbReference>
<evidence type="ECO:0000313" key="3">
    <source>
        <dbReference type="Proteomes" id="UP000202282"/>
    </source>
</evidence>
<dbReference type="RefSeq" id="YP_009168413.1">
    <property type="nucleotide sequence ID" value="NC_027988.2"/>
</dbReference>
<dbReference type="KEGG" id="vg:26040356"/>
<reference evidence="2 3" key="1">
    <citation type="journal article" date="2015" name="Genome Announc.">
        <title>Complete Genome Sequence of Citrobacter Phage CVT22 Isolated from the Gut of the Formosan Subterranean Termite, Coptotermes formosanus Shiraki.</title>
        <authorList>
            <person name="Tikhe C.V."/>
            <person name="Martin T.M."/>
            <person name="Gissendanner C.R."/>
            <person name="Husseneder C."/>
        </authorList>
    </citation>
    <scope>NUCLEOTIDE SEQUENCE [LARGE SCALE GENOMIC DNA]</scope>
</reference>
<organism evidence="2 3">
    <name type="scientific">Citrobacter phage CVT22</name>
    <dbReference type="NCBI Taxonomy" id="1622234"/>
    <lineage>
        <taxon>Viruses</taxon>
        <taxon>Duplodnaviria</taxon>
        <taxon>Heunggongvirae</taxon>
        <taxon>Uroviricota</taxon>
        <taxon>Caudoviricetes</taxon>
        <taxon>Zobellviridae</taxon>
        <taxon>Citrovirus</taxon>
        <taxon>Citrovirus coptotermitis</taxon>
    </lineage>
</organism>